<name>A0A417YI20_9BACI</name>
<dbReference type="PROSITE" id="PS00606">
    <property type="entry name" value="KS3_1"/>
    <property type="match status" value="1"/>
</dbReference>
<keyword evidence="6" id="KW-1185">Reference proteome</keyword>
<reference evidence="5 6" key="1">
    <citation type="journal article" date="2007" name="Int. J. Syst. Evol. Microbiol.">
        <title>Oceanobacillus profundus sp. nov., isolated from a deep-sea sediment core.</title>
        <authorList>
            <person name="Kim Y.G."/>
            <person name="Choi D.H."/>
            <person name="Hyun S."/>
            <person name="Cho B.C."/>
        </authorList>
    </citation>
    <scope>NUCLEOTIDE SEQUENCE [LARGE SCALE GENOMIC DNA]</scope>
    <source>
        <strain evidence="5 6">DSM 18246</strain>
    </source>
</reference>
<dbReference type="SMART" id="SM00825">
    <property type="entry name" value="PKS_KS"/>
    <property type="match status" value="1"/>
</dbReference>
<dbReference type="EMBL" id="QWEH01000005">
    <property type="protein sequence ID" value="RHW32532.1"/>
    <property type="molecule type" value="Genomic_DNA"/>
</dbReference>
<dbReference type="Pfam" id="PF00109">
    <property type="entry name" value="ketoacyl-synt"/>
    <property type="match status" value="1"/>
</dbReference>
<accession>A0A417YI20</accession>
<dbReference type="InterPro" id="IPR014030">
    <property type="entry name" value="Ketoacyl_synth_N"/>
</dbReference>
<gene>
    <name evidence="5" type="ORF">D1B32_09380</name>
</gene>
<dbReference type="Proteomes" id="UP000285456">
    <property type="component" value="Unassembled WGS sequence"/>
</dbReference>
<dbReference type="InterPro" id="IPR014031">
    <property type="entry name" value="Ketoacyl_synth_C"/>
</dbReference>
<evidence type="ECO:0000256" key="1">
    <source>
        <dbReference type="ARBA" id="ARBA00008467"/>
    </source>
</evidence>
<dbReference type="Pfam" id="PF02801">
    <property type="entry name" value="Ketoacyl-synt_C"/>
    <property type="match status" value="1"/>
</dbReference>
<dbReference type="GO" id="GO:0006633">
    <property type="term" value="P:fatty acid biosynthetic process"/>
    <property type="evidence" value="ECO:0007669"/>
    <property type="project" value="InterPro"/>
</dbReference>
<evidence type="ECO:0000256" key="3">
    <source>
        <dbReference type="RuleBase" id="RU003694"/>
    </source>
</evidence>
<dbReference type="CDD" id="cd00834">
    <property type="entry name" value="KAS_I_II"/>
    <property type="match status" value="1"/>
</dbReference>
<evidence type="ECO:0000256" key="2">
    <source>
        <dbReference type="ARBA" id="ARBA00022679"/>
    </source>
</evidence>
<proteinExistence type="inferred from homology"/>
<feature type="domain" description="Ketosynthase family 3 (KS3)" evidence="4">
    <location>
        <begin position="1"/>
        <end position="381"/>
    </location>
</feature>
<evidence type="ECO:0000259" key="4">
    <source>
        <dbReference type="PROSITE" id="PS52004"/>
    </source>
</evidence>
<evidence type="ECO:0000313" key="5">
    <source>
        <dbReference type="EMBL" id="RHW32532.1"/>
    </source>
</evidence>
<dbReference type="PANTHER" id="PTHR11712">
    <property type="entry name" value="POLYKETIDE SYNTHASE-RELATED"/>
    <property type="match status" value="1"/>
</dbReference>
<protein>
    <submittedName>
        <fullName evidence="5">Beta-ketoacyl-[acyl-carrier-protein] synthase family protein</fullName>
    </submittedName>
</protein>
<dbReference type="Gene3D" id="3.40.47.10">
    <property type="match status" value="1"/>
</dbReference>
<keyword evidence="2 3" id="KW-0808">Transferase</keyword>
<dbReference type="GO" id="GO:0004315">
    <property type="term" value="F:3-oxoacyl-[acyl-carrier-protein] synthase activity"/>
    <property type="evidence" value="ECO:0007669"/>
    <property type="project" value="InterPro"/>
</dbReference>
<comment type="similarity">
    <text evidence="1 3">Belongs to the thiolase-like superfamily. Beta-ketoacyl-ACP synthases family.</text>
</comment>
<dbReference type="SUPFAM" id="SSF53901">
    <property type="entry name" value="Thiolase-like"/>
    <property type="match status" value="2"/>
</dbReference>
<sequence length="383" mass="40841">MSPIVVSGIAVMTSIGANINDTWDGLLNQKNGAKPVSSFPINEHKNRNACEVTDISLFCDRNVVKLGRASSMLITTIDDALSDAKVEINQIEKCGVCIGTTMGELSGITNNSGAINKYGPHILSENIKKHYNISGPSWTLTNACAAGNFSIARAVDELEKGNADVMIAAGVDAMSWVAFTGFSSLRAMSPDICRPFDKNRKGLILGEGAGVLILETLEHLLKRKGSAKGTILGYGFNCDAHHITQPDPNAIGAVLAMESALKNANLTISDIGYVNAHGTGTPANDLMEGKALYDFFGEYIKTSSIKGNIGHTLGAASVIEAAICIRVLEEKLVPPTANIENLDPNIKVEVIKDIPQHFDYKFIMSNAYAFGGINSSIIIGRLN</sequence>
<organism evidence="5 6">
    <name type="scientific">Oceanobacillus profundus</name>
    <dbReference type="NCBI Taxonomy" id="372463"/>
    <lineage>
        <taxon>Bacteria</taxon>
        <taxon>Bacillati</taxon>
        <taxon>Bacillota</taxon>
        <taxon>Bacilli</taxon>
        <taxon>Bacillales</taxon>
        <taxon>Bacillaceae</taxon>
        <taxon>Oceanobacillus</taxon>
    </lineage>
</organism>
<dbReference type="OrthoDB" id="9808669at2"/>
<comment type="caution">
    <text evidence="5">The sequence shown here is derived from an EMBL/GenBank/DDBJ whole genome shotgun (WGS) entry which is preliminary data.</text>
</comment>
<dbReference type="InterPro" id="IPR000794">
    <property type="entry name" value="Beta-ketoacyl_synthase"/>
</dbReference>
<dbReference type="InterPro" id="IPR020841">
    <property type="entry name" value="PKS_Beta-ketoAc_synthase_dom"/>
</dbReference>
<dbReference type="InterPro" id="IPR018201">
    <property type="entry name" value="Ketoacyl_synth_AS"/>
</dbReference>
<dbReference type="RefSeq" id="WP_118889180.1">
    <property type="nucleotide sequence ID" value="NZ_PHUT01000005.1"/>
</dbReference>
<dbReference type="PROSITE" id="PS52004">
    <property type="entry name" value="KS3_2"/>
    <property type="match status" value="1"/>
</dbReference>
<dbReference type="PANTHER" id="PTHR11712:SF336">
    <property type="entry name" value="3-OXOACYL-[ACYL-CARRIER-PROTEIN] SYNTHASE, MITOCHONDRIAL"/>
    <property type="match status" value="1"/>
</dbReference>
<dbReference type="InterPro" id="IPR016039">
    <property type="entry name" value="Thiolase-like"/>
</dbReference>
<dbReference type="AlphaFoldDB" id="A0A417YI20"/>
<evidence type="ECO:0000313" key="6">
    <source>
        <dbReference type="Proteomes" id="UP000285456"/>
    </source>
</evidence>